<keyword evidence="4" id="KW-1185">Reference proteome</keyword>
<dbReference type="PANTHER" id="PTHR31915">
    <property type="entry name" value="SKICH DOMAIN-CONTAINING PROTEIN"/>
    <property type="match status" value="1"/>
</dbReference>
<name>A0A667FN03_LYNCA</name>
<sequence>MTSFQQVPLQTSSSAHFIFQYVPKRGSYLPNSHLECHCTITPYVHPHPKDWVDIFKVGWSTACDYHTLLWPCMPEHYVEGTTVNCVFAFQGYFENFSS</sequence>
<dbReference type="Pfam" id="PF17751">
    <property type="entry name" value="SKICH"/>
    <property type="match status" value="1"/>
</dbReference>
<evidence type="ECO:0000313" key="3">
    <source>
        <dbReference type="Ensembl" id="ENSLCNP00005000749.1"/>
    </source>
</evidence>
<dbReference type="InterPro" id="IPR041611">
    <property type="entry name" value="SKICH"/>
</dbReference>
<dbReference type="Proteomes" id="UP000472241">
    <property type="component" value="Unplaced"/>
</dbReference>
<evidence type="ECO:0000313" key="4">
    <source>
        <dbReference type="Proteomes" id="UP000472241"/>
    </source>
</evidence>
<dbReference type="GO" id="GO:0043066">
    <property type="term" value="P:negative regulation of apoptotic process"/>
    <property type="evidence" value="ECO:0007669"/>
    <property type="project" value="TreeGrafter"/>
</dbReference>
<dbReference type="Ensembl" id="ENSLCNT00005000868.1">
    <property type="protein sequence ID" value="ENSLCNP00005000749.1"/>
    <property type="gene ID" value="ENSLCNG00005000532.1"/>
</dbReference>
<proteinExistence type="predicted"/>
<feature type="domain" description="SKICH" evidence="2">
    <location>
        <begin position="27"/>
        <end position="90"/>
    </location>
</feature>
<organism evidence="3 4">
    <name type="scientific">Lynx canadensis</name>
    <name type="common">Canada lynx</name>
    <name type="synonym">Felis canadensis</name>
    <dbReference type="NCBI Taxonomy" id="61383"/>
    <lineage>
        <taxon>Eukaryota</taxon>
        <taxon>Metazoa</taxon>
        <taxon>Chordata</taxon>
        <taxon>Craniata</taxon>
        <taxon>Vertebrata</taxon>
        <taxon>Euteleostomi</taxon>
        <taxon>Mammalia</taxon>
        <taxon>Eutheria</taxon>
        <taxon>Laurasiatheria</taxon>
        <taxon>Carnivora</taxon>
        <taxon>Feliformia</taxon>
        <taxon>Felidae</taxon>
        <taxon>Felinae</taxon>
        <taxon>Lynx</taxon>
    </lineage>
</organism>
<dbReference type="PANTHER" id="PTHR31915:SF8">
    <property type="entry name" value="TAX1-BINDING PROTEIN 1"/>
    <property type="match status" value="1"/>
</dbReference>
<dbReference type="Gene3D" id="2.60.40.2840">
    <property type="match status" value="1"/>
</dbReference>
<reference evidence="3" key="1">
    <citation type="submission" date="2025-08" db="UniProtKB">
        <authorList>
            <consortium name="Ensembl"/>
        </authorList>
    </citation>
    <scope>IDENTIFICATION</scope>
</reference>
<evidence type="ECO:0000259" key="2">
    <source>
        <dbReference type="Pfam" id="PF17751"/>
    </source>
</evidence>
<dbReference type="InterPro" id="IPR051002">
    <property type="entry name" value="UBA_autophagy_assoc_protein"/>
</dbReference>
<dbReference type="AlphaFoldDB" id="A0A667FN03"/>
<protein>
    <recommendedName>
        <fullName evidence="2">SKICH domain-containing protein</fullName>
    </recommendedName>
</protein>
<keyword evidence="1" id="KW-0175">Coiled coil</keyword>
<accession>A0A667FN03</accession>
<evidence type="ECO:0000256" key="1">
    <source>
        <dbReference type="ARBA" id="ARBA00023054"/>
    </source>
</evidence>
<reference evidence="3" key="2">
    <citation type="submission" date="2025-09" db="UniProtKB">
        <authorList>
            <consortium name="Ensembl"/>
        </authorList>
    </citation>
    <scope>IDENTIFICATION</scope>
</reference>